<dbReference type="EMBL" id="CM056744">
    <property type="protein sequence ID" value="KAJ8668194.1"/>
    <property type="molecule type" value="Genomic_DNA"/>
</dbReference>
<comment type="caution">
    <text evidence="1">The sequence shown here is derived from an EMBL/GenBank/DDBJ whole genome shotgun (WGS) entry which is preliminary data.</text>
</comment>
<evidence type="ECO:0000313" key="2">
    <source>
        <dbReference type="Proteomes" id="UP001239111"/>
    </source>
</evidence>
<gene>
    <name evidence="1" type="ORF">QAD02_009857</name>
</gene>
<dbReference type="Proteomes" id="UP001239111">
    <property type="component" value="Chromosome 4"/>
</dbReference>
<protein>
    <submittedName>
        <fullName evidence="1">Uncharacterized protein</fullName>
    </submittedName>
</protein>
<name>A0ACC2NCW2_9HYME</name>
<keyword evidence="2" id="KW-1185">Reference proteome</keyword>
<reference evidence="1" key="1">
    <citation type="submission" date="2023-04" db="EMBL/GenBank/DDBJ databases">
        <title>A chromosome-level genome assembly of the parasitoid wasp Eretmocerus hayati.</title>
        <authorList>
            <person name="Zhong Y."/>
            <person name="Liu S."/>
            <person name="Liu Y."/>
        </authorList>
    </citation>
    <scope>NUCLEOTIDE SEQUENCE</scope>
    <source>
        <strain evidence="1">ZJU_SS_LIU_2023</strain>
    </source>
</reference>
<sequence length="150" mass="17034">MVHCIVPKCKTNRVTGNNKLVFKVPSDPVARNLWQRRIGVAQLNSKSLVCYRHFQKEDILKQSVYRDQYGNIIYSVPLRRRRLKKGALPLQRLQDSDQDFNVRSTADSCEDDRSGTESEPKAIISPEPSISDSGLTSFLENLIQELGTSI</sequence>
<organism evidence="1 2">
    <name type="scientific">Eretmocerus hayati</name>
    <dbReference type="NCBI Taxonomy" id="131215"/>
    <lineage>
        <taxon>Eukaryota</taxon>
        <taxon>Metazoa</taxon>
        <taxon>Ecdysozoa</taxon>
        <taxon>Arthropoda</taxon>
        <taxon>Hexapoda</taxon>
        <taxon>Insecta</taxon>
        <taxon>Pterygota</taxon>
        <taxon>Neoptera</taxon>
        <taxon>Endopterygota</taxon>
        <taxon>Hymenoptera</taxon>
        <taxon>Apocrita</taxon>
        <taxon>Proctotrupomorpha</taxon>
        <taxon>Chalcidoidea</taxon>
        <taxon>Aphelinidae</taxon>
        <taxon>Aphelininae</taxon>
        <taxon>Eretmocerus</taxon>
    </lineage>
</organism>
<proteinExistence type="predicted"/>
<accession>A0ACC2NCW2</accession>
<evidence type="ECO:0000313" key="1">
    <source>
        <dbReference type="EMBL" id="KAJ8668194.1"/>
    </source>
</evidence>